<protein>
    <submittedName>
        <fullName evidence="6">Uncharacterized protein</fullName>
    </submittedName>
</protein>
<proteinExistence type="inferred from homology"/>
<reference evidence="6 7" key="1">
    <citation type="journal article" date="2018" name="Nat. Ecol. Evol.">
        <title>Shark genomes provide insights into elasmobranch evolution and the origin of vertebrates.</title>
        <authorList>
            <person name="Hara Y"/>
            <person name="Yamaguchi K"/>
            <person name="Onimaru K"/>
            <person name="Kadota M"/>
            <person name="Koyanagi M"/>
            <person name="Keeley SD"/>
            <person name="Tatsumi K"/>
            <person name="Tanaka K"/>
            <person name="Motone F"/>
            <person name="Kageyama Y"/>
            <person name="Nozu R"/>
            <person name="Adachi N"/>
            <person name="Nishimura O"/>
            <person name="Nakagawa R"/>
            <person name="Tanegashima C"/>
            <person name="Kiyatake I"/>
            <person name="Matsumoto R"/>
            <person name="Murakumo K"/>
            <person name="Nishida K"/>
            <person name="Terakita A"/>
            <person name="Kuratani S"/>
            <person name="Sato K"/>
            <person name="Hyodo S Kuraku.S."/>
        </authorList>
    </citation>
    <scope>NUCLEOTIDE SEQUENCE [LARGE SCALE GENOMIC DNA]</scope>
</reference>
<keyword evidence="4" id="KW-1015">Disulfide bond</keyword>
<dbReference type="GO" id="GO:0007268">
    <property type="term" value="P:chemical synaptic transmission"/>
    <property type="evidence" value="ECO:0007669"/>
    <property type="project" value="TreeGrafter"/>
</dbReference>
<feature type="signal peptide" evidence="5">
    <location>
        <begin position="1"/>
        <end position="38"/>
    </location>
</feature>
<accession>A0A401Q310</accession>
<dbReference type="EMBL" id="BFAA01009431">
    <property type="protein sequence ID" value="GCB79748.1"/>
    <property type="molecule type" value="Genomic_DNA"/>
</dbReference>
<dbReference type="GO" id="GO:0031628">
    <property type="term" value="F:opioid receptor binding"/>
    <property type="evidence" value="ECO:0007669"/>
    <property type="project" value="TreeGrafter"/>
</dbReference>
<evidence type="ECO:0000313" key="7">
    <source>
        <dbReference type="Proteomes" id="UP000288216"/>
    </source>
</evidence>
<sequence>MEKEYNLYKREGNIQKRVMKWSVFVLVLFVSSLHRVRADCANWCSTCNSVLDSSIKPLTCTLECEGVVLSTNEWESCDKALHSYKLDLFGIVDEALADPGTDEKEDQSAEALLGKQHDSFVKRYGAFLKKIDKSRINAKQLAQQNGYKGQNLKHGGFVQKFGERGATELTEDSRELTAAMENLLEKNNDIASTQELKRYGGFMKGFGYKRSAELDDEENQDMELQKRYGGFMRRIGRPRYKWDNQKRYGGFLRRHFRVSVRSDDGDANDYSEEGSDL</sequence>
<evidence type="ECO:0000256" key="4">
    <source>
        <dbReference type="ARBA" id="ARBA00023157"/>
    </source>
</evidence>
<dbReference type="PANTHER" id="PTHR11438">
    <property type="entry name" value="PROENKEPHALIN"/>
    <property type="match status" value="1"/>
</dbReference>
<comment type="subcellular location">
    <subcellularLocation>
        <location evidence="1">Secreted</location>
    </subcellularLocation>
</comment>
<dbReference type="InterPro" id="IPR006024">
    <property type="entry name" value="Opioid_neupept"/>
</dbReference>
<dbReference type="OrthoDB" id="8912385at2759"/>
<dbReference type="GO" id="GO:0043679">
    <property type="term" value="C:axon terminus"/>
    <property type="evidence" value="ECO:0007669"/>
    <property type="project" value="TreeGrafter"/>
</dbReference>
<keyword evidence="3" id="KW-0964">Secreted</keyword>
<comment type="similarity">
    <text evidence="2">Belongs to the opioid neuropeptide precursor family.</text>
</comment>
<evidence type="ECO:0000256" key="5">
    <source>
        <dbReference type="SAM" id="SignalP"/>
    </source>
</evidence>
<comment type="caution">
    <text evidence="6">The sequence shown here is derived from an EMBL/GenBank/DDBJ whole genome shotgun (WGS) entry which is preliminary data.</text>
</comment>
<dbReference type="GO" id="GO:0007600">
    <property type="term" value="P:sensory perception"/>
    <property type="evidence" value="ECO:0007669"/>
    <property type="project" value="TreeGrafter"/>
</dbReference>
<evidence type="ECO:0000313" key="6">
    <source>
        <dbReference type="EMBL" id="GCB79748.1"/>
    </source>
</evidence>
<dbReference type="AlphaFoldDB" id="A0A401Q310"/>
<evidence type="ECO:0000256" key="2">
    <source>
        <dbReference type="ARBA" id="ARBA00008543"/>
    </source>
</evidence>
<dbReference type="GO" id="GO:0005576">
    <property type="term" value="C:extracellular region"/>
    <property type="evidence" value="ECO:0007669"/>
    <property type="project" value="UniProtKB-SubCell"/>
</dbReference>
<keyword evidence="5" id="KW-0732">Signal</keyword>
<keyword evidence="7" id="KW-1185">Reference proteome</keyword>
<dbReference type="GO" id="GO:0030425">
    <property type="term" value="C:dendrite"/>
    <property type="evidence" value="ECO:0007669"/>
    <property type="project" value="TreeGrafter"/>
</dbReference>
<dbReference type="GO" id="GO:0005886">
    <property type="term" value="C:plasma membrane"/>
    <property type="evidence" value="ECO:0007669"/>
    <property type="project" value="TreeGrafter"/>
</dbReference>
<dbReference type="Pfam" id="PF01160">
    <property type="entry name" value="Opiods_neuropep"/>
    <property type="match status" value="1"/>
</dbReference>
<dbReference type="Proteomes" id="UP000288216">
    <property type="component" value="Unassembled WGS sequence"/>
</dbReference>
<gene>
    <name evidence="6" type="ORF">scyTo_0016032</name>
</gene>
<name>A0A401Q310_SCYTO</name>
<dbReference type="OMA" id="CANWCST"/>
<dbReference type="GO" id="GO:0007218">
    <property type="term" value="P:neuropeptide signaling pathway"/>
    <property type="evidence" value="ECO:0007669"/>
    <property type="project" value="InterPro"/>
</dbReference>
<evidence type="ECO:0000256" key="3">
    <source>
        <dbReference type="ARBA" id="ARBA00022525"/>
    </source>
</evidence>
<dbReference type="STRING" id="75743.A0A401Q310"/>
<feature type="chain" id="PRO_5019270556" evidence="5">
    <location>
        <begin position="39"/>
        <end position="277"/>
    </location>
</feature>
<dbReference type="GO" id="GO:0043025">
    <property type="term" value="C:neuronal cell body"/>
    <property type="evidence" value="ECO:0007669"/>
    <property type="project" value="TreeGrafter"/>
</dbReference>
<organism evidence="6 7">
    <name type="scientific">Scyliorhinus torazame</name>
    <name type="common">Cloudy catshark</name>
    <name type="synonym">Catulus torazame</name>
    <dbReference type="NCBI Taxonomy" id="75743"/>
    <lineage>
        <taxon>Eukaryota</taxon>
        <taxon>Metazoa</taxon>
        <taxon>Chordata</taxon>
        <taxon>Craniata</taxon>
        <taxon>Vertebrata</taxon>
        <taxon>Chondrichthyes</taxon>
        <taxon>Elasmobranchii</taxon>
        <taxon>Galeomorphii</taxon>
        <taxon>Galeoidea</taxon>
        <taxon>Carcharhiniformes</taxon>
        <taxon>Scyliorhinidae</taxon>
        <taxon>Scyliorhinus</taxon>
    </lineage>
</organism>
<dbReference type="PANTHER" id="PTHR11438:SF4">
    <property type="entry name" value="PROENKEPHALIN-B"/>
    <property type="match status" value="1"/>
</dbReference>
<evidence type="ECO:0000256" key="1">
    <source>
        <dbReference type="ARBA" id="ARBA00004613"/>
    </source>
</evidence>